<proteinExistence type="predicted"/>
<comment type="caution">
    <text evidence="4">The sequence shown here is derived from an EMBL/GenBank/DDBJ whole genome shotgun (WGS) entry which is preliminary data.</text>
</comment>
<sequence>MRKFLVLVMHATIYVIKLKKLLENNIDINELDDDCNVDEMLDMLNDFSNAYLGEKLGREETTASPGAPFPLGRADTFFKLLKDSEEKLYEGCESYSKLIFLIKLLHIKTVSGWTNKSFDMLLELLKEAFQGVDVDLPKSYSESKKLMRDLGFKYEKIHSCPNDCVLFWKEYENFENCPKCDTCRWKYEGSKKIPRKVLRYFPLKPRLQRLFVNKDLAENMRWHKEKLVHEKDVMRHPTDSELWRDFDKKYPLFADDPHNVRIGLALDGFNPFGNMSTSYSIWPVILEPYNLPPWMCMKDPFLLLSMLIPGPEGPGDDIDVYLQPLIDELNELWETGIEAYDAYKKENFILRAALMWTISDLPAYSYLSGWITSGYYACPICMSETTCEHLPNSQKRCYMGHRRFLPSDHKWRDEMKAFDGKKDHRGAPVLQSGEEVMEQFSSIEQVQFGKESNSTKSNKKGKKRKRTRKTNKSKNKYNWKKRSIFFELPYWKSLMMRHNLDVMHIEKNVCDNILGTLMNISGKTKDNKRARKDLMEKGLKPNLHLQGESEDMPPASCTLSLDRKKLFCDFLSSVKFPDGFASNISRCVKEKELTISGLKSHDCHVLLQRLLSLATRDYLHKEVEARLIGPIQYRWMFPFERKLGVFKRYVRNKARPEACIAEQYIDNECLTFCSMYLHNVETRFSRMERNYDIGEQLGNLSVFACSGHPFGGPRYGELSDFDWKKVHLFVLKNCEEIETFRSEHIAELVAESGINVEKRHDLQFPRWFRKCVEQLHSEGLANDELISLANGPDTRVKHYTGCNVNGFRFHTKDRENNKKTQNSGVVVEGEHNKKIIDFYGVVKDIIEVDYLQGAKRVLIFKCDWWNLNDRSGIQMDRNSNITSVNVCKTWYDDQPFVLAYQMGGPGRRVVGQSAPTSLHGDSNVHSHDEIVNSTSTRIKRRGRTRNVALSRRKNANEKLAIQIPEEEKNGGVVGPIELYRLTRYKCEKDSENGCWVSEVAKENYTSSESLVDEEQILGINLVIFVVEELVQNPKHHSQSKAIEKS</sequence>
<dbReference type="Pfam" id="PF02992">
    <property type="entry name" value="Transposase_21"/>
    <property type="match status" value="1"/>
</dbReference>
<evidence type="ECO:0000259" key="3">
    <source>
        <dbReference type="Pfam" id="PF13960"/>
    </source>
</evidence>
<dbReference type="AlphaFoldDB" id="A0AAW2XHM7"/>
<feature type="compositionally biased region" description="Basic residues" evidence="1">
    <location>
        <begin position="457"/>
        <end position="474"/>
    </location>
</feature>
<name>A0AAW2XHM7_9LAMI</name>
<organism evidence="4">
    <name type="scientific">Sesamum latifolium</name>
    <dbReference type="NCBI Taxonomy" id="2727402"/>
    <lineage>
        <taxon>Eukaryota</taxon>
        <taxon>Viridiplantae</taxon>
        <taxon>Streptophyta</taxon>
        <taxon>Embryophyta</taxon>
        <taxon>Tracheophyta</taxon>
        <taxon>Spermatophyta</taxon>
        <taxon>Magnoliopsida</taxon>
        <taxon>eudicotyledons</taxon>
        <taxon>Gunneridae</taxon>
        <taxon>Pentapetalae</taxon>
        <taxon>asterids</taxon>
        <taxon>lamiids</taxon>
        <taxon>Lamiales</taxon>
        <taxon>Pedaliaceae</taxon>
        <taxon>Sesamum</taxon>
    </lineage>
</organism>
<evidence type="ECO:0000256" key="1">
    <source>
        <dbReference type="SAM" id="MobiDB-lite"/>
    </source>
</evidence>
<evidence type="ECO:0000259" key="2">
    <source>
        <dbReference type="Pfam" id="PF13952"/>
    </source>
</evidence>
<reference evidence="4" key="1">
    <citation type="submission" date="2020-06" db="EMBL/GenBank/DDBJ databases">
        <authorList>
            <person name="Li T."/>
            <person name="Hu X."/>
            <person name="Zhang T."/>
            <person name="Song X."/>
            <person name="Zhang H."/>
            <person name="Dai N."/>
            <person name="Sheng W."/>
            <person name="Hou X."/>
            <person name="Wei L."/>
        </authorList>
    </citation>
    <scope>NUCLEOTIDE SEQUENCE</scope>
    <source>
        <strain evidence="4">KEN1</strain>
        <tissue evidence="4">Leaf</tissue>
    </source>
</reference>
<gene>
    <name evidence="4" type="ORF">Slati_1345300</name>
</gene>
<dbReference type="InterPro" id="IPR004242">
    <property type="entry name" value="Transposase_21"/>
</dbReference>
<feature type="domain" description="DUF4216" evidence="2">
    <location>
        <begin position="846"/>
        <end position="901"/>
    </location>
</feature>
<accession>A0AAW2XHM7</accession>
<dbReference type="Pfam" id="PF13952">
    <property type="entry name" value="DUF4216"/>
    <property type="match status" value="1"/>
</dbReference>
<evidence type="ECO:0000313" key="4">
    <source>
        <dbReference type="EMBL" id="KAL0453672.1"/>
    </source>
</evidence>
<dbReference type="InterPro" id="IPR025312">
    <property type="entry name" value="DUF4216"/>
</dbReference>
<dbReference type="EMBL" id="JACGWN010000004">
    <property type="protein sequence ID" value="KAL0453672.1"/>
    <property type="molecule type" value="Genomic_DNA"/>
</dbReference>
<reference evidence="4" key="2">
    <citation type="journal article" date="2024" name="Plant">
        <title>Genomic evolution and insights into agronomic trait innovations of Sesamum species.</title>
        <authorList>
            <person name="Miao H."/>
            <person name="Wang L."/>
            <person name="Qu L."/>
            <person name="Liu H."/>
            <person name="Sun Y."/>
            <person name="Le M."/>
            <person name="Wang Q."/>
            <person name="Wei S."/>
            <person name="Zheng Y."/>
            <person name="Lin W."/>
            <person name="Duan Y."/>
            <person name="Cao H."/>
            <person name="Xiong S."/>
            <person name="Wang X."/>
            <person name="Wei L."/>
            <person name="Li C."/>
            <person name="Ma Q."/>
            <person name="Ju M."/>
            <person name="Zhao R."/>
            <person name="Li G."/>
            <person name="Mu C."/>
            <person name="Tian Q."/>
            <person name="Mei H."/>
            <person name="Zhang T."/>
            <person name="Gao T."/>
            <person name="Zhang H."/>
        </authorList>
    </citation>
    <scope>NUCLEOTIDE SEQUENCE</scope>
    <source>
        <strain evidence="4">KEN1</strain>
    </source>
</reference>
<feature type="domain" description="DUF4218" evidence="3">
    <location>
        <begin position="618"/>
        <end position="690"/>
    </location>
</feature>
<evidence type="ECO:0008006" key="5">
    <source>
        <dbReference type="Google" id="ProtNLM"/>
    </source>
</evidence>
<dbReference type="PANTHER" id="PTHR10775:SF177">
    <property type="entry name" value="TNP2, PARTIAL"/>
    <property type="match status" value="1"/>
</dbReference>
<protein>
    <recommendedName>
        <fullName evidence="5">DUF4218 domain-containing protein</fullName>
    </recommendedName>
</protein>
<feature type="region of interest" description="Disordered" evidence="1">
    <location>
        <begin position="447"/>
        <end position="474"/>
    </location>
</feature>
<dbReference type="PANTHER" id="PTHR10775">
    <property type="entry name" value="OS08G0208400 PROTEIN"/>
    <property type="match status" value="1"/>
</dbReference>
<dbReference type="Pfam" id="PF13960">
    <property type="entry name" value="DUF4218"/>
    <property type="match status" value="1"/>
</dbReference>
<dbReference type="InterPro" id="IPR025452">
    <property type="entry name" value="DUF4218"/>
</dbReference>